<name>A0A2A2T9Z5_9CYAN</name>
<protein>
    <submittedName>
        <fullName evidence="1">Uncharacterized protein</fullName>
    </submittedName>
</protein>
<proteinExistence type="predicted"/>
<comment type="caution">
    <text evidence="1">The sequence shown here is derived from an EMBL/GenBank/DDBJ whole genome shotgun (WGS) entry which is preliminary data.</text>
</comment>
<sequence length="64" mass="7614">MWLYKGKQLKIYALESDNYQLQNNSRYFPNLNIAEIVQESLQIAQERNSSAAMRELRRKFNSDS</sequence>
<dbReference type="EMBL" id="NTFS01000741">
    <property type="protein sequence ID" value="PAX45706.1"/>
    <property type="molecule type" value="Genomic_DNA"/>
</dbReference>
<accession>A0A2A2T9Z5</accession>
<evidence type="ECO:0000313" key="2">
    <source>
        <dbReference type="Proteomes" id="UP000218238"/>
    </source>
</evidence>
<dbReference type="AlphaFoldDB" id="A0A2A2T9Z5"/>
<gene>
    <name evidence="1" type="ORF">CK510_30370</name>
</gene>
<dbReference type="PANTHER" id="PTHR47152">
    <property type="entry name" value="SLR2084 PROTEIN-RELATED"/>
    <property type="match status" value="1"/>
</dbReference>
<organism evidence="1 2">
    <name type="scientific">Brunnivagina elsteri CCALA 953</name>
    <dbReference type="NCBI Taxonomy" id="987040"/>
    <lineage>
        <taxon>Bacteria</taxon>
        <taxon>Bacillati</taxon>
        <taxon>Cyanobacteriota</taxon>
        <taxon>Cyanophyceae</taxon>
        <taxon>Nostocales</taxon>
        <taxon>Calotrichaceae</taxon>
        <taxon>Brunnivagina</taxon>
    </lineage>
</organism>
<dbReference type="PANTHER" id="PTHR47152:SF1">
    <property type="entry name" value="SLL1186 PROTEIN"/>
    <property type="match status" value="1"/>
</dbReference>
<reference evidence="1 2" key="1">
    <citation type="submission" date="2017-08" db="EMBL/GenBank/DDBJ databases">
        <title>Draft genome sequence of filamentous cyanobacterium Calothrix elsteri CCALA 953.</title>
        <authorList>
            <person name="Gagunashvili A.N."/>
            <person name="Elster J."/>
            <person name="Andresson O.S."/>
        </authorList>
    </citation>
    <scope>NUCLEOTIDE SEQUENCE [LARGE SCALE GENOMIC DNA]</scope>
    <source>
        <strain evidence="1 2">CCALA 953</strain>
    </source>
</reference>
<dbReference type="Proteomes" id="UP000218238">
    <property type="component" value="Unassembled WGS sequence"/>
</dbReference>
<keyword evidence="2" id="KW-1185">Reference proteome</keyword>
<evidence type="ECO:0000313" key="1">
    <source>
        <dbReference type="EMBL" id="PAX45706.1"/>
    </source>
</evidence>